<evidence type="ECO:0000256" key="3">
    <source>
        <dbReference type="ARBA" id="ARBA00022547"/>
    </source>
</evidence>
<evidence type="ECO:0000256" key="5">
    <source>
        <dbReference type="ARBA" id="ARBA00022792"/>
    </source>
</evidence>
<evidence type="ECO:0000256" key="9">
    <source>
        <dbReference type="RuleBase" id="RU368017"/>
    </source>
</evidence>
<keyword evidence="3 9" id="KW-0138">CF(0)</keyword>
<keyword evidence="10" id="KW-0175">Coiled coil</keyword>
<keyword evidence="6 9" id="KW-0406">Ion transport</keyword>
<dbReference type="Gene3D" id="1.20.5.2210">
    <property type="match status" value="1"/>
</dbReference>
<evidence type="ECO:0000256" key="4">
    <source>
        <dbReference type="ARBA" id="ARBA00022781"/>
    </source>
</evidence>
<evidence type="ECO:0000256" key="1">
    <source>
        <dbReference type="ARBA" id="ARBA00007479"/>
    </source>
</evidence>
<keyword evidence="5 9" id="KW-0999">Mitochondrion inner membrane</keyword>
<name>A0ABM0GJA6_SACKO</name>
<reference evidence="12" key="1">
    <citation type="submission" date="2025-08" db="UniProtKB">
        <authorList>
            <consortium name="RefSeq"/>
        </authorList>
    </citation>
    <scope>IDENTIFICATION</scope>
    <source>
        <tissue evidence="12">Testes</tissue>
    </source>
</reference>
<dbReference type="PANTHER" id="PTHR12733">
    <property type="entry name" value="MITOCHONDRIAL ATP SYNTHASE B CHAIN"/>
    <property type="match status" value="1"/>
</dbReference>
<dbReference type="SUPFAM" id="SSF161060">
    <property type="entry name" value="ATP synthase B chain-like"/>
    <property type="match status" value="1"/>
</dbReference>
<dbReference type="PANTHER" id="PTHR12733:SF3">
    <property type="entry name" value="ATP SYNTHASE F(0) COMPLEX SUBUNIT B1, MITOCHONDRIAL"/>
    <property type="match status" value="1"/>
</dbReference>
<accession>A0ABM0GJA6</accession>
<gene>
    <name evidence="12" type="primary">LOC100373051</name>
</gene>
<keyword evidence="11" id="KW-1185">Reference proteome</keyword>
<dbReference type="GeneID" id="100373051"/>
<evidence type="ECO:0000256" key="10">
    <source>
        <dbReference type="SAM" id="Coils"/>
    </source>
</evidence>
<keyword evidence="4 9" id="KW-0375">Hydrogen ion transport</keyword>
<keyword evidence="2 9" id="KW-0813">Transport</keyword>
<dbReference type="Proteomes" id="UP000694865">
    <property type="component" value="Unplaced"/>
</dbReference>
<comment type="similarity">
    <text evidence="1 9">Belongs to the eukaryotic ATPase B chain family.</text>
</comment>
<proteinExistence type="inferred from homology"/>
<keyword evidence="7 9" id="KW-0496">Mitochondrion</keyword>
<feature type="coiled-coil region" evidence="10">
    <location>
        <begin position="128"/>
        <end position="155"/>
    </location>
</feature>
<evidence type="ECO:0000256" key="6">
    <source>
        <dbReference type="ARBA" id="ARBA00023065"/>
    </source>
</evidence>
<evidence type="ECO:0000256" key="8">
    <source>
        <dbReference type="ARBA" id="ARBA00023136"/>
    </source>
</evidence>
<dbReference type="RefSeq" id="XP_002731093.1">
    <property type="nucleotide sequence ID" value="XM_002731047.2"/>
</dbReference>
<protein>
    <recommendedName>
        <fullName evidence="9">ATP synthase subunit b</fullName>
    </recommendedName>
</protein>
<comment type="subcellular location">
    <subcellularLocation>
        <location evidence="9">Mitochondrion</location>
    </subcellularLocation>
    <subcellularLocation>
        <location evidence="9">Mitochondrion inner membrane</location>
    </subcellularLocation>
</comment>
<evidence type="ECO:0000313" key="12">
    <source>
        <dbReference type="RefSeq" id="XP_002731093.1"/>
    </source>
</evidence>
<dbReference type="Pfam" id="PF05405">
    <property type="entry name" value="Mt_ATP-synt_B"/>
    <property type="match status" value="1"/>
</dbReference>
<keyword evidence="8 9" id="KW-0472">Membrane</keyword>
<dbReference type="InterPro" id="IPR013837">
    <property type="entry name" value="ATP_synth_F0_suB"/>
</dbReference>
<sequence>MFRRVVCSTGALALRARPAYMARVSAAAMPSMTFHTSSKDLMPYKMPEEGGKVRLGFIPEEWFTFFYNKTGVTGPYMFGTGLILYLINKEIYVVSHELLHGALIIGLLVYGVKKFGPAYTAYADKTINDQIEQTYDVKNAQVDALQQSIDAEKKEQWRLDGRNMLFDARKENIAMQIETAYRERLHTVAADVKKKMDYHIEVENVKRRVQQEHMVEWIQKNVIQSITPQQEKENIAQCIRDLKTLSARA</sequence>
<dbReference type="InterPro" id="IPR008688">
    <property type="entry name" value="ATP_synth_Bsub_B/MI25"/>
</dbReference>
<evidence type="ECO:0000256" key="2">
    <source>
        <dbReference type="ARBA" id="ARBA00022448"/>
    </source>
</evidence>
<comment type="subunit">
    <text evidence="9">F-type ATPases have 2 components, CF(1) - the catalytic core - and CF(0) - the membrane proton channel. CF(1) and CF(0) have multiple subunits.</text>
</comment>
<evidence type="ECO:0000256" key="7">
    <source>
        <dbReference type="ARBA" id="ARBA00023128"/>
    </source>
</evidence>
<organism evidence="11 12">
    <name type="scientific">Saccoglossus kowalevskii</name>
    <name type="common">Acorn worm</name>
    <dbReference type="NCBI Taxonomy" id="10224"/>
    <lineage>
        <taxon>Eukaryota</taxon>
        <taxon>Metazoa</taxon>
        <taxon>Hemichordata</taxon>
        <taxon>Enteropneusta</taxon>
        <taxon>Harrimaniidae</taxon>
        <taxon>Saccoglossus</taxon>
    </lineage>
</organism>
<comment type="function">
    <text evidence="9">Subunit b, of the mitochondrial membrane ATP synthase complex (F(1)F(0) ATP synthase or Complex V) that produces ATP from ADP in the presence of a proton gradient across the membrane which is generated by electron transport complexes of the respiratory chain. ATP synthase complex consist of a soluble F(1) head domain - the catalytic core - and a membrane F(1) domain - the membrane proton channel. These two domains are linked by a central stalk rotating inside the F(1) region and a stationary peripheral stalk. During catalysis, ATP synthesis in the catalytic domain of F(1) is coupled via a rotary mechanism of the central stalk subunits to proton translocation. In vivo, can only synthesize ATP although its ATP hydrolase activity can be activated artificially in vitro. Part of the complex F(0) domain. Part of the complex F(0) domain and the peripheric stalk, which acts as a stator to hold the catalytic alpha(3)beta(3) subcomplex and subunit a/ATP6 static relative to the rotary elements.</text>
</comment>
<evidence type="ECO:0000313" key="11">
    <source>
        <dbReference type="Proteomes" id="UP000694865"/>
    </source>
</evidence>